<comment type="caution">
    <text evidence="2">The sequence shown here is derived from an EMBL/GenBank/DDBJ whole genome shotgun (WGS) entry which is preliminary data.</text>
</comment>
<dbReference type="GO" id="GO:0005524">
    <property type="term" value="F:ATP binding"/>
    <property type="evidence" value="ECO:0007669"/>
    <property type="project" value="InterPro"/>
</dbReference>
<dbReference type="PANTHER" id="PTHR44167">
    <property type="entry name" value="OVARIAN-SPECIFIC SERINE/THREONINE-PROTEIN KINASE LOK-RELATED"/>
    <property type="match status" value="1"/>
</dbReference>
<accession>A0A2N0RT90</accession>
<evidence type="ECO:0000313" key="3">
    <source>
        <dbReference type="Proteomes" id="UP000232688"/>
    </source>
</evidence>
<reference evidence="2 3" key="1">
    <citation type="submission" date="2017-10" db="EMBL/GenBank/DDBJ databases">
        <title>Extensive intraspecific genome diversity in a model arbuscular mycorrhizal fungus.</title>
        <authorList>
            <person name="Chen E.C.H."/>
            <person name="Morin E."/>
            <person name="Baudet D."/>
            <person name="Noel J."/>
            <person name="Ndikumana S."/>
            <person name="Charron P."/>
            <person name="St-Onge C."/>
            <person name="Giorgi J."/>
            <person name="Grigoriev I.V."/>
            <person name="Roux C."/>
            <person name="Martin F.M."/>
            <person name="Corradi N."/>
        </authorList>
    </citation>
    <scope>NUCLEOTIDE SEQUENCE [LARGE SCALE GENOMIC DNA]</scope>
    <source>
        <strain evidence="2 3">A1</strain>
    </source>
</reference>
<dbReference type="VEuPathDB" id="FungiDB:RhiirFUN_016936"/>
<dbReference type="Gene3D" id="3.30.200.20">
    <property type="entry name" value="Phosphorylase Kinase, domain 1"/>
    <property type="match status" value="1"/>
</dbReference>
<dbReference type="Gene3D" id="1.10.510.10">
    <property type="entry name" value="Transferase(Phosphotransferase) domain 1"/>
    <property type="match status" value="1"/>
</dbReference>
<dbReference type="VEuPathDB" id="FungiDB:RhiirA1_459666"/>
<organism evidence="2 3">
    <name type="scientific">Rhizophagus irregularis</name>
    <dbReference type="NCBI Taxonomy" id="588596"/>
    <lineage>
        <taxon>Eukaryota</taxon>
        <taxon>Fungi</taxon>
        <taxon>Fungi incertae sedis</taxon>
        <taxon>Mucoromycota</taxon>
        <taxon>Glomeromycotina</taxon>
        <taxon>Glomeromycetes</taxon>
        <taxon>Glomerales</taxon>
        <taxon>Glomeraceae</taxon>
        <taxon>Rhizophagus</taxon>
    </lineage>
</organism>
<dbReference type="PROSITE" id="PS50011">
    <property type="entry name" value="PROTEIN_KINASE_DOM"/>
    <property type="match status" value="1"/>
</dbReference>
<dbReference type="GO" id="GO:0004674">
    <property type="term" value="F:protein serine/threonine kinase activity"/>
    <property type="evidence" value="ECO:0007669"/>
    <property type="project" value="TreeGrafter"/>
</dbReference>
<reference evidence="2 3" key="2">
    <citation type="submission" date="2017-10" db="EMBL/GenBank/DDBJ databases">
        <title>Genome analyses suggest a sexual origin of heterokaryosis in a supposedly ancient asexual fungus.</title>
        <authorList>
            <person name="Corradi N."/>
            <person name="Sedzielewska K."/>
            <person name="Noel J."/>
            <person name="Charron P."/>
            <person name="Farinelli L."/>
            <person name="Marton T."/>
            <person name="Kruger M."/>
            <person name="Pelin A."/>
            <person name="Brachmann A."/>
            <person name="Corradi N."/>
        </authorList>
    </citation>
    <scope>NUCLEOTIDE SEQUENCE [LARGE SCALE GENOMIC DNA]</scope>
    <source>
        <strain evidence="2 3">A1</strain>
    </source>
</reference>
<dbReference type="PANTHER" id="PTHR44167:SF24">
    <property type="entry name" value="SERINE_THREONINE-PROTEIN KINASE CHK2"/>
    <property type="match status" value="1"/>
</dbReference>
<dbReference type="InterPro" id="IPR000719">
    <property type="entry name" value="Prot_kinase_dom"/>
</dbReference>
<dbReference type="InterPro" id="IPR011009">
    <property type="entry name" value="Kinase-like_dom_sf"/>
</dbReference>
<dbReference type="AlphaFoldDB" id="A0A2N0RT90"/>
<dbReference type="Proteomes" id="UP000232688">
    <property type="component" value="Unassembled WGS sequence"/>
</dbReference>
<dbReference type="GO" id="GO:0005634">
    <property type="term" value="C:nucleus"/>
    <property type="evidence" value="ECO:0007669"/>
    <property type="project" value="TreeGrafter"/>
</dbReference>
<dbReference type="SUPFAM" id="SSF56112">
    <property type="entry name" value="Protein kinase-like (PK-like)"/>
    <property type="match status" value="1"/>
</dbReference>
<evidence type="ECO:0000313" key="2">
    <source>
        <dbReference type="EMBL" id="PKC66509.1"/>
    </source>
</evidence>
<dbReference type="EMBL" id="LLXH01000459">
    <property type="protein sequence ID" value="PKC66509.1"/>
    <property type="molecule type" value="Genomic_DNA"/>
</dbReference>
<evidence type="ECO:0000259" key="1">
    <source>
        <dbReference type="PROSITE" id="PS50011"/>
    </source>
</evidence>
<keyword evidence="2" id="KW-0808">Transferase</keyword>
<dbReference type="Pfam" id="PF00069">
    <property type="entry name" value="Pkinase"/>
    <property type="match status" value="1"/>
</dbReference>
<dbReference type="GO" id="GO:0044773">
    <property type="term" value="P:mitotic DNA damage checkpoint signaling"/>
    <property type="evidence" value="ECO:0007669"/>
    <property type="project" value="TreeGrafter"/>
</dbReference>
<protein>
    <submittedName>
        <fullName evidence="2">Kinase-like protein</fullName>
    </submittedName>
</protein>
<dbReference type="GO" id="GO:0005737">
    <property type="term" value="C:cytoplasm"/>
    <property type="evidence" value="ECO:0007669"/>
    <property type="project" value="TreeGrafter"/>
</dbReference>
<dbReference type="VEuPathDB" id="FungiDB:FUN_014147"/>
<gene>
    <name evidence="2" type="ORF">RhiirA1_459666</name>
</gene>
<keyword evidence="2" id="KW-0418">Kinase</keyword>
<sequence>MIVGETFVGEIPNQSTKQNILPNIPQDKELPPIPNTIYPNTRTINNDNSNSLSLYICNRYELISPISKSKHNKVYLGRHILTSDKIVVKFYKYRSRWENEIHFLKALTSKYTVKLEEITVNPAEGQKYFIITRYFGKSLDEIANNICDNEAHIKSVLLGTCKAVEWCHNKGVVHMDLNPSNIIWFTSPELLFFQQIVLSSASHSSYSPSYSSTTSSTYYTTKSHPETLLVKQSIDIFSLGCIFYFLNKTHLLYNSEKQLEQLNLTKVCKDIDDEQVSILVKCMVTENDSKRPSITQILENPYLKN</sequence>
<dbReference type="SMART" id="SM00220">
    <property type="entry name" value="S_TKc"/>
    <property type="match status" value="1"/>
</dbReference>
<feature type="domain" description="Protein kinase" evidence="1">
    <location>
        <begin position="60"/>
        <end position="303"/>
    </location>
</feature>
<name>A0A2N0RT90_9GLOM</name>
<proteinExistence type="predicted"/>